<comment type="caution">
    <text evidence="1">The sequence shown here is derived from an EMBL/GenBank/DDBJ whole genome shotgun (WGS) entry which is preliminary data.</text>
</comment>
<proteinExistence type="predicted"/>
<dbReference type="AlphaFoldDB" id="A0AAD9FR35"/>
<name>A0AAD9FR35_PAPLA</name>
<keyword evidence="2" id="KW-1185">Reference proteome</keyword>
<reference evidence="1" key="1">
    <citation type="submission" date="2023-02" db="EMBL/GenBank/DDBJ databases">
        <title>Identification and recombinant expression of a fungal hydrolase from Papiliotrema laurentii that hydrolyzes apple cutin and clears colloidal polyester polyurethane.</title>
        <authorList>
            <consortium name="DOE Joint Genome Institute"/>
            <person name="Roman V.A."/>
            <person name="Bojanowski C."/>
            <person name="Crable B.R."/>
            <person name="Wagner D.N."/>
            <person name="Hung C.S."/>
            <person name="Nadeau L.J."/>
            <person name="Schratz L."/>
            <person name="Haridas S."/>
            <person name="Pangilinan J."/>
            <person name="Lipzen A."/>
            <person name="Na H."/>
            <person name="Yan M."/>
            <person name="Ng V."/>
            <person name="Grigoriev I.V."/>
            <person name="Spatafora J.W."/>
            <person name="Barlow D."/>
            <person name="Biffinger J."/>
            <person name="Kelley-Loughnane N."/>
            <person name="Varaljay V.A."/>
            <person name="Crookes-Goodson W.J."/>
        </authorList>
    </citation>
    <scope>NUCLEOTIDE SEQUENCE</scope>
    <source>
        <strain evidence="1">5307AH</strain>
    </source>
</reference>
<evidence type="ECO:0000313" key="2">
    <source>
        <dbReference type="Proteomes" id="UP001182556"/>
    </source>
</evidence>
<protein>
    <submittedName>
        <fullName evidence="1">Uncharacterized protein</fullName>
    </submittedName>
</protein>
<evidence type="ECO:0000313" key="1">
    <source>
        <dbReference type="EMBL" id="KAK1924537.1"/>
    </source>
</evidence>
<organism evidence="1 2">
    <name type="scientific">Papiliotrema laurentii</name>
    <name type="common">Cryptococcus laurentii</name>
    <dbReference type="NCBI Taxonomy" id="5418"/>
    <lineage>
        <taxon>Eukaryota</taxon>
        <taxon>Fungi</taxon>
        <taxon>Dikarya</taxon>
        <taxon>Basidiomycota</taxon>
        <taxon>Agaricomycotina</taxon>
        <taxon>Tremellomycetes</taxon>
        <taxon>Tremellales</taxon>
        <taxon>Rhynchogastremaceae</taxon>
        <taxon>Papiliotrema</taxon>
    </lineage>
</organism>
<sequence>MSVIGSVFTVRGIYTGAYKAWMDGLNAVEVPMADFVGVFETDPGPYGTDNWYSLSRRGETINRTQVHEAADTYWKEYLASDAHKARLHIAADYELANMTHIAQTNSTHRLPVAYVTNGTVFHPHVEIWQSYNETRGSVQLHASAPTIQRYIYAEEKQKRDEGTVPCGNNLINVGLQNGDDICIYGQDNVAGYPDVMFYGVDMYGGQDGYNAVDYDMGGVYSETNGMQPLAERLAEDMVYLNYPEMCLCHQANNQWVDTGVIVAQSSGNYQGIPGQCWNEANCGGGYQRGGQ</sequence>
<dbReference type="Proteomes" id="UP001182556">
    <property type="component" value="Unassembled WGS sequence"/>
</dbReference>
<dbReference type="EMBL" id="JAODAN010000005">
    <property type="protein sequence ID" value="KAK1924537.1"/>
    <property type="molecule type" value="Genomic_DNA"/>
</dbReference>
<gene>
    <name evidence="1" type="ORF">DB88DRAFT_490795</name>
</gene>
<accession>A0AAD9FR35</accession>